<protein>
    <submittedName>
        <fullName evidence="3">Coiled-coil and C2 domain-containing protein 1B</fullName>
    </submittedName>
</protein>
<gene>
    <name evidence="3" type="primary">CC2D1B_2</name>
    <name evidence="3" type="ORF">Ciccas_002797</name>
</gene>
<dbReference type="EMBL" id="JBJKFK010000232">
    <property type="protein sequence ID" value="KAL3318542.1"/>
    <property type="molecule type" value="Genomic_DNA"/>
</dbReference>
<name>A0ABD2QG73_9PLAT</name>
<accession>A0ABD2QG73</accession>
<proteinExistence type="predicted"/>
<keyword evidence="4" id="KW-1185">Reference proteome</keyword>
<dbReference type="Pfam" id="PF21528">
    <property type="entry name" value="CC2D1A-B_DM14"/>
    <property type="match status" value="1"/>
</dbReference>
<organism evidence="3 4">
    <name type="scientific">Cichlidogyrus casuarinus</name>
    <dbReference type="NCBI Taxonomy" id="1844966"/>
    <lineage>
        <taxon>Eukaryota</taxon>
        <taxon>Metazoa</taxon>
        <taxon>Spiralia</taxon>
        <taxon>Lophotrochozoa</taxon>
        <taxon>Platyhelminthes</taxon>
        <taxon>Monogenea</taxon>
        <taxon>Monopisthocotylea</taxon>
        <taxon>Dactylogyridea</taxon>
        <taxon>Ancyrocephalidae</taxon>
        <taxon>Cichlidogyrus</taxon>
    </lineage>
</organism>
<dbReference type="PANTHER" id="PTHR13076:SF9">
    <property type="entry name" value="COILED-COIL AND C2 DOMAIN-CONTAINING PROTEIN 1-LIKE"/>
    <property type="match status" value="1"/>
</dbReference>
<evidence type="ECO:0000313" key="3">
    <source>
        <dbReference type="EMBL" id="KAL3318542.1"/>
    </source>
</evidence>
<dbReference type="AlphaFoldDB" id="A0ABD2QG73"/>
<feature type="compositionally biased region" description="Low complexity" evidence="1">
    <location>
        <begin position="87"/>
        <end position="108"/>
    </location>
</feature>
<feature type="region of interest" description="Disordered" evidence="1">
    <location>
        <begin position="177"/>
        <end position="197"/>
    </location>
</feature>
<dbReference type="Proteomes" id="UP001626550">
    <property type="component" value="Unassembled WGS sequence"/>
</dbReference>
<evidence type="ECO:0000256" key="1">
    <source>
        <dbReference type="SAM" id="MobiDB-lite"/>
    </source>
</evidence>
<dbReference type="InterPro" id="IPR039725">
    <property type="entry name" value="CC2D1A/B"/>
</dbReference>
<feature type="region of interest" description="Disordered" evidence="1">
    <location>
        <begin position="81"/>
        <end position="108"/>
    </location>
</feature>
<feature type="domain" description="DM14" evidence="2">
    <location>
        <begin position="115"/>
        <end position="169"/>
    </location>
</feature>
<evidence type="ECO:0000313" key="4">
    <source>
        <dbReference type="Proteomes" id="UP001626550"/>
    </source>
</evidence>
<sequence length="330" mass="36765">MAELEIISSNLAEDASNTTVQTGPAEIDHLFERKLQFDELLSEATKNSKPDLVAQYQKDIIKIENLIEKLVEGNEVNLSEVPQLPNTKKTTSPTKSISPTPHSSSGSDVVSVIVKRMEAYQRGIQILKNENNPSNNAKIRRYERSLDSLKTFKRRANTGAIVEESALPLMPDVGASESADVVPEAEKNENSASPNNTLSAPMQLLVQRQKEYKAETIKQRDAGNLKRASELMQILKILDAEVPKIISGEIPFDPENGMPPPPEDFQMPVDDEPAQPPSIPANEQTIEEDPSMTSKVSKENLEMRVIKQNASLLRILNFYIDFNENCSRRT</sequence>
<evidence type="ECO:0000259" key="2">
    <source>
        <dbReference type="Pfam" id="PF21528"/>
    </source>
</evidence>
<feature type="region of interest" description="Disordered" evidence="1">
    <location>
        <begin position="254"/>
        <end position="296"/>
    </location>
</feature>
<reference evidence="3 4" key="1">
    <citation type="submission" date="2024-11" db="EMBL/GenBank/DDBJ databases">
        <title>Adaptive evolution of stress response genes in parasites aligns with host niche diversity.</title>
        <authorList>
            <person name="Hahn C."/>
            <person name="Resl P."/>
        </authorList>
    </citation>
    <scope>NUCLEOTIDE SEQUENCE [LARGE SCALE GENOMIC DNA]</scope>
    <source>
        <strain evidence="3">EGGRZ-B1_66</strain>
        <tissue evidence="3">Body</tissue>
    </source>
</reference>
<comment type="caution">
    <text evidence="3">The sequence shown here is derived from an EMBL/GenBank/DDBJ whole genome shotgun (WGS) entry which is preliminary data.</text>
</comment>
<dbReference type="PANTHER" id="PTHR13076">
    <property type="entry name" value="COILED-COIL AND C2 DOMAIN-CONTAINING PROTEIN 1-LIKE"/>
    <property type="match status" value="1"/>
</dbReference>
<dbReference type="InterPro" id="IPR006608">
    <property type="entry name" value="CC2D1A/B_DM14"/>
</dbReference>